<evidence type="ECO:0000313" key="1">
    <source>
        <dbReference type="EMBL" id="KAJ9052829.1"/>
    </source>
</evidence>
<name>A0ACC2RS08_9FUNG</name>
<dbReference type="Proteomes" id="UP001165960">
    <property type="component" value="Unassembled WGS sequence"/>
</dbReference>
<comment type="caution">
    <text evidence="1">The sequence shown here is derived from an EMBL/GenBank/DDBJ whole genome shotgun (WGS) entry which is preliminary data.</text>
</comment>
<protein>
    <submittedName>
        <fullName evidence="1">Uncharacterized protein</fullName>
    </submittedName>
</protein>
<sequence length="189" mass="20068">MELQTDSNDWLQWPGGTSITSCRAPALPGDGPKRAGQRTQANDQQNQPLSVRANPKPRTGLKPLHLAAKKKRGRPRKPAGGFRPPANHQGGQGPLKTAQIGQGSLKQPKAGSRPGASFNAGPGELLAPNSIGAPSPNATIGLGAPNAALNQICRMQPEYLINFRFLLLQLQLNLPLFLPPLITPAALMY</sequence>
<reference evidence="1" key="1">
    <citation type="submission" date="2022-04" db="EMBL/GenBank/DDBJ databases">
        <title>Genome of the entomopathogenic fungus Entomophthora muscae.</title>
        <authorList>
            <person name="Elya C."/>
            <person name="Lovett B.R."/>
            <person name="Lee E."/>
            <person name="Macias A.M."/>
            <person name="Hajek A.E."/>
            <person name="De Bivort B.L."/>
            <person name="Kasson M.T."/>
            <person name="De Fine Licht H.H."/>
            <person name="Stajich J.E."/>
        </authorList>
    </citation>
    <scope>NUCLEOTIDE SEQUENCE</scope>
    <source>
        <strain evidence="1">Berkeley</strain>
    </source>
</reference>
<keyword evidence="2" id="KW-1185">Reference proteome</keyword>
<accession>A0ACC2RS08</accession>
<evidence type="ECO:0000313" key="2">
    <source>
        <dbReference type="Proteomes" id="UP001165960"/>
    </source>
</evidence>
<proteinExistence type="predicted"/>
<organism evidence="1 2">
    <name type="scientific">Entomophthora muscae</name>
    <dbReference type="NCBI Taxonomy" id="34485"/>
    <lineage>
        <taxon>Eukaryota</taxon>
        <taxon>Fungi</taxon>
        <taxon>Fungi incertae sedis</taxon>
        <taxon>Zoopagomycota</taxon>
        <taxon>Entomophthoromycotina</taxon>
        <taxon>Entomophthoromycetes</taxon>
        <taxon>Entomophthorales</taxon>
        <taxon>Entomophthoraceae</taxon>
        <taxon>Entomophthora</taxon>
    </lineage>
</organism>
<gene>
    <name evidence="1" type="ORF">DSO57_1030274</name>
</gene>
<dbReference type="EMBL" id="QTSX02006596">
    <property type="protein sequence ID" value="KAJ9052829.1"/>
    <property type="molecule type" value="Genomic_DNA"/>
</dbReference>